<dbReference type="PANTHER" id="PTHR35400">
    <property type="entry name" value="SLR1083 PROTEIN"/>
    <property type="match status" value="1"/>
</dbReference>
<dbReference type="PANTHER" id="PTHR35400:SF3">
    <property type="entry name" value="SLL1072 PROTEIN"/>
    <property type="match status" value="1"/>
</dbReference>
<proteinExistence type="predicted"/>
<dbReference type="InterPro" id="IPR008538">
    <property type="entry name" value="Uma2"/>
</dbReference>
<keyword evidence="2" id="KW-0540">Nuclease</keyword>
<keyword evidence="2" id="KW-0255">Endonuclease</keyword>
<evidence type="ECO:0000313" key="3">
    <source>
        <dbReference type="Proteomes" id="UP001501570"/>
    </source>
</evidence>
<dbReference type="Proteomes" id="UP001501570">
    <property type="component" value="Unassembled WGS sequence"/>
</dbReference>
<dbReference type="Pfam" id="PF05685">
    <property type="entry name" value="Uma2"/>
    <property type="match status" value="1"/>
</dbReference>
<name>A0ABP9RYY5_9ACTN</name>
<accession>A0ABP9RYY5</accession>
<dbReference type="GO" id="GO:0004519">
    <property type="term" value="F:endonuclease activity"/>
    <property type="evidence" value="ECO:0007669"/>
    <property type="project" value="UniProtKB-KW"/>
</dbReference>
<reference evidence="3" key="1">
    <citation type="journal article" date="2019" name="Int. J. Syst. Evol. Microbiol.">
        <title>The Global Catalogue of Microorganisms (GCM) 10K type strain sequencing project: providing services to taxonomists for standard genome sequencing and annotation.</title>
        <authorList>
            <consortium name="The Broad Institute Genomics Platform"/>
            <consortium name="The Broad Institute Genome Sequencing Center for Infectious Disease"/>
            <person name="Wu L."/>
            <person name="Ma J."/>
        </authorList>
    </citation>
    <scope>NUCLEOTIDE SEQUENCE [LARGE SCALE GENOMIC DNA]</scope>
    <source>
        <strain evidence="3">JCM 18304</strain>
    </source>
</reference>
<evidence type="ECO:0000259" key="1">
    <source>
        <dbReference type="Pfam" id="PF05685"/>
    </source>
</evidence>
<keyword evidence="2" id="KW-0378">Hydrolase</keyword>
<comment type="caution">
    <text evidence="2">The sequence shown here is derived from an EMBL/GenBank/DDBJ whole genome shotgun (WGS) entry which is preliminary data.</text>
</comment>
<gene>
    <name evidence="2" type="ORF">GCM10023322_41980</name>
</gene>
<dbReference type="InterPro" id="IPR011335">
    <property type="entry name" value="Restrct_endonuc-II-like"/>
</dbReference>
<organism evidence="2 3">
    <name type="scientific">Rugosimonospora acidiphila</name>
    <dbReference type="NCBI Taxonomy" id="556531"/>
    <lineage>
        <taxon>Bacteria</taxon>
        <taxon>Bacillati</taxon>
        <taxon>Actinomycetota</taxon>
        <taxon>Actinomycetes</taxon>
        <taxon>Micromonosporales</taxon>
        <taxon>Micromonosporaceae</taxon>
        <taxon>Rugosimonospora</taxon>
    </lineage>
</organism>
<dbReference type="EMBL" id="BAABJQ010000012">
    <property type="protein sequence ID" value="GAA5189329.1"/>
    <property type="molecule type" value="Genomic_DNA"/>
</dbReference>
<evidence type="ECO:0000313" key="2">
    <source>
        <dbReference type="EMBL" id="GAA5189329.1"/>
    </source>
</evidence>
<dbReference type="SUPFAM" id="SSF52980">
    <property type="entry name" value="Restriction endonuclease-like"/>
    <property type="match status" value="1"/>
</dbReference>
<dbReference type="Gene3D" id="3.90.1570.10">
    <property type="entry name" value="tt1808, chain A"/>
    <property type="match status" value="1"/>
</dbReference>
<protein>
    <submittedName>
        <fullName evidence="2">Uma2 family endonuclease</fullName>
    </submittedName>
</protein>
<feature type="domain" description="Putative restriction endonuclease" evidence="1">
    <location>
        <begin position="41"/>
        <end position="205"/>
    </location>
</feature>
<dbReference type="CDD" id="cd06260">
    <property type="entry name" value="DUF820-like"/>
    <property type="match status" value="1"/>
</dbReference>
<sequence length="211" mass="23465">MDSQLGLWITDHEPVDAAKIGAMTMTNPLVRHEWGAPWTLDDLASLPDDGNRYELLDGSLLVSPPPDTFHCRTVTELAGILHHASPTNLYVSGVGFGLGVRPGTLYLPDLIVFRRTALDRRAQAIEPTDVRLVVEVLSSGSSGRDLVMKRYDYAAARIPQYWIVDQERPAITVLRLDESGRHYEESAVVKPGERLRVEEPFPIDLDPAEVL</sequence>
<keyword evidence="3" id="KW-1185">Reference proteome</keyword>
<dbReference type="InterPro" id="IPR012296">
    <property type="entry name" value="Nuclease_put_TT1808"/>
</dbReference>